<dbReference type="PANTHER" id="PTHR30485">
    <property type="entry name" value="NI/FE-HYDROGENASE 1 B-TYPE CYTOCHROME SUBUNIT"/>
    <property type="match status" value="1"/>
</dbReference>
<keyword evidence="9 13" id="KW-1133">Transmembrane helix</keyword>
<accession>A0A840BR56</accession>
<keyword evidence="3" id="KW-0813">Transport</keyword>
<dbReference type="GO" id="GO:0005506">
    <property type="term" value="F:iron ion binding"/>
    <property type="evidence" value="ECO:0007669"/>
    <property type="project" value="InterPro"/>
</dbReference>
<dbReference type="GO" id="GO:0020037">
    <property type="term" value="F:heme binding"/>
    <property type="evidence" value="ECO:0007669"/>
    <property type="project" value="TreeGrafter"/>
</dbReference>
<feature type="compositionally biased region" description="Basic and acidic residues" evidence="12">
    <location>
        <begin position="1"/>
        <end position="17"/>
    </location>
</feature>
<comment type="caution">
    <text evidence="15">The sequence shown here is derived from an EMBL/GenBank/DDBJ whole genome shotgun (WGS) entry which is preliminary data.</text>
</comment>
<dbReference type="InterPro" id="IPR011577">
    <property type="entry name" value="Cyt_b561_bac/Ni-Hgenase"/>
</dbReference>
<dbReference type="PRINTS" id="PR00161">
    <property type="entry name" value="NIHGNASECYTB"/>
</dbReference>
<comment type="similarity">
    <text evidence="2">Belongs to the HupC/HyaC/HydC family.</text>
</comment>
<dbReference type="GO" id="GO:0022904">
    <property type="term" value="P:respiratory electron transport chain"/>
    <property type="evidence" value="ECO:0007669"/>
    <property type="project" value="InterPro"/>
</dbReference>
<gene>
    <name evidence="15" type="ORF">GGR36_003498</name>
</gene>
<feature type="transmembrane region" description="Helical" evidence="13">
    <location>
        <begin position="77"/>
        <end position="98"/>
    </location>
</feature>
<dbReference type="InterPro" id="IPR016174">
    <property type="entry name" value="Di-haem_cyt_TM"/>
</dbReference>
<keyword evidence="16" id="KW-1185">Reference proteome</keyword>
<keyword evidence="6 13" id="KW-0812">Transmembrane</keyword>
<comment type="subcellular location">
    <subcellularLocation>
        <location evidence="1">Cell membrane</location>
        <topology evidence="1">Multi-pass membrane protein</topology>
    </subcellularLocation>
</comment>
<feature type="transmembrane region" description="Helical" evidence="13">
    <location>
        <begin position="153"/>
        <end position="176"/>
    </location>
</feature>
<evidence type="ECO:0000256" key="5">
    <source>
        <dbReference type="ARBA" id="ARBA00022617"/>
    </source>
</evidence>
<keyword evidence="11 13" id="KW-0472">Membrane</keyword>
<evidence type="ECO:0000256" key="2">
    <source>
        <dbReference type="ARBA" id="ARBA00008622"/>
    </source>
</evidence>
<organism evidence="15 16">
    <name type="scientific">Niveibacterium umoris</name>
    <dbReference type="NCBI Taxonomy" id="1193620"/>
    <lineage>
        <taxon>Bacteria</taxon>
        <taxon>Pseudomonadati</taxon>
        <taxon>Pseudomonadota</taxon>
        <taxon>Betaproteobacteria</taxon>
        <taxon>Rhodocyclales</taxon>
        <taxon>Rhodocyclaceae</taxon>
        <taxon>Niveibacterium</taxon>
    </lineage>
</organism>
<feature type="transmembrane region" description="Helical" evidence="13">
    <location>
        <begin position="188"/>
        <end position="213"/>
    </location>
</feature>
<dbReference type="InterPro" id="IPR051542">
    <property type="entry name" value="Hydrogenase_cytochrome"/>
</dbReference>
<dbReference type="AlphaFoldDB" id="A0A840BR56"/>
<evidence type="ECO:0000256" key="8">
    <source>
        <dbReference type="ARBA" id="ARBA00022982"/>
    </source>
</evidence>
<dbReference type="Gene3D" id="1.20.950.20">
    <property type="entry name" value="Transmembrane di-heme cytochromes, Chain C"/>
    <property type="match status" value="1"/>
</dbReference>
<evidence type="ECO:0000256" key="12">
    <source>
        <dbReference type="SAM" id="MobiDB-lite"/>
    </source>
</evidence>
<keyword evidence="5" id="KW-0349">Heme</keyword>
<dbReference type="SUPFAM" id="SSF81342">
    <property type="entry name" value="Transmembrane di-heme cytochromes"/>
    <property type="match status" value="1"/>
</dbReference>
<reference evidence="15 16" key="1">
    <citation type="submission" date="2020-08" db="EMBL/GenBank/DDBJ databases">
        <title>Genomic Encyclopedia of Type Strains, Phase IV (KMG-IV): sequencing the most valuable type-strain genomes for metagenomic binning, comparative biology and taxonomic classification.</title>
        <authorList>
            <person name="Goeker M."/>
        </authorList>
    </citation>
    <scope>NUCLEOTIDE SEQUENCE [LARGE SCALE GENOMIC DNA]</scope>
    <source>
        <strain evidence="15 16">DSM 106739</strain>
    </source>
</reference>
<dbReference type="GO" id="GO:0005886">
    <property type="term" value="C:plasma membrane"/>
    <property type="evidence" value="ECO:0007669"/>
    <property type="project" value="UniProtKB-SubCell"/>
</dbReference>
<dbReference type="RefSeq" id="WP_183636040.1">
    <property type="nucleotide sequence ID" value="NZ_BAABLE010000005.1"/>
</dbReference>
<sequence>MTEERRHDDRRQRERRFGSSRYGSRRTDDEGGVHIYILPKWVRVWHWTNAILIITLIVTGVSLHFADSKVPLVEFPLAVRIHNIAGVALVLLYTGFVIGNALTGNWWQFIPKPPNVFQRCVNQVRYYMWGVFKGEHEPYPVTEDEHFNALQSLTYWFVIYMVLPVIVVTGLIFLYPQFAPARMFGVDGLFTIAVLHYMSATVIAAFIVAHIYLCTFGKKISSTFKTMITGWHEH</sequence>
<feature type="transmembrane region" description="Helical" evidence="13">
    <location>
        <begin position="44"/>
        <end position="65"/>
    </location>
</feature>
<protein>
    <submittedName>
        <fullName evidence="15">Thiosulfate reductase cytochrome b subunit</fullName>
    </submittedName>
</protein>
<dbReference type="GO" id="GO:0009055">
    <property type="term" value="F:electron transfer activity"/>
    <property type="evidence" value="ECO:0007669"/>
    <property type="project" value="InterPro"/>
</dbReference>
<feature type="domain" description="Cytochrome b561 bacterial/Ni-hydrogenase" evidence="14">
    <location>
        <begin position="39"/>
        <end position="230"/>
    </location>
</feature>
<evidence type="ECO:0000256" key="9">
    <source>
        <dbReference type="ARBA" id="ARBA00022989"/>
    </source>
</evidence>
<evidence type="ECO:0000256" key="1">
    <source>
        <dbReference type="ARBA" id="ARBA00004651"/>
    </source>
</evidence>
<keyword evidence="10" id="KW-0408">Iron</keyword>
<evidence type="ECO:0000313" key="15">
    <source>
        <dbReference type="EMBL" id="MBB4014152.1"/>
    </source>
</evidence>
<evidence type="ECO:0000256" key="10">
    <source>
        <dbReference type="ARBA" id="ARBA00023004"/>
    </source>
</evidence>
<dbReference type="PANTHER" id="PTHR30485:SF1">
    <property type="entry name" value="CYTOCHROME YDHU-RELATED"/>
    <property type="match status" value="1"/>
</dbReference>
<evidence type="ECO:0000256" key="3">
    <source>
        <dbReference type="ARBA" id="ARBA00022448"/>
    </source>
</evidence>
<evidence type="ECO:0000256" key="13">
    <source>
        <dbReference type="SAM" id="Phobius"/>
    </source>
</evidence>
<evidence type="ECO:0000256" key="6">
    <source>
        <dbReference type="ARBA" id="ARBA00022692"/>
    </source>
</evidence>
<evidence type="ECO:0000256" key="4">
    <source>
        <dbReference type="ARBA" id="ARBA00022475"/>
    </source>
</evidence>
<keyword evidence="8" id="KW-0249">Electron transport</keyword>
<evidence type="ECO:0000259" key="14">
    <source>
        <dbReference type="Pfam" id="PF01292"/>
    </source>
</evidence>
<keyword evidence="4" id="KW-1003">Cell membrane</keyword>
<dbReference type="Proteomes" id="UP000561045">
    <property type="component" value="Unassembled WGS sequence"/>
</dbReference>
<dbReference type="EMBL" id="JACIET010000002">
    <property type="protein sequence ID" value="MBB4014152.1"/>
    <property type="molecule type" value="Genomic_DNA"/>
</dbReference>
<feature type="region of interest" description="Disordered" evidence="12">
    <location>
        <begin position="1"/>
        <end position="26"/>
    </location>
</feature>
<proteinExistence type="inferred from homology"/>
<evidence type="ECO:0000313" key="16">
    <source>
        <dbReference type="Proteomes" id="UP000561045"/>
    </source>
</evidence>
<evidence type="ECO:0000256" key="11">
    <source>
        <dbReference type="ARBA" id="ARBA00023136"/>
    </source>
</evidence>
<name>A0A840BR56_9RHOO</name>
<keyword evidence="7" id="KW-0479">Metal-binding</keyword>
<evidence type="ECO:0000256" key="7">
    <source>
        <dbReference type="ARBA" id="ARBA00022723"/>
    </source>
</evidence>
<dbReference type="Pfam" id="PF01292">
    <property type="entry name" value="Ni_hydr_CYTB"/>
    <property type="match status" value="1"/>
</dbReference>
<dbReference type="InterPro" id="IPR000516">
    <property type="entry name" value="Ni-dep_Hydgase_cyt-B"/>
</dbReference>